<keyword evidence="15" id="KW-1185">Reference proteome</keyword>
<feature type="compositionally biased region" description="Low complexity" evidence="10">
    <location>
        <begin position="593"/>
        <end position="619"/>
    </location>
</feature>
<dbReference type="InterPro" id="IPR005543">
    <property type="entry name" value="PASTA_dom"/>
</dbReference>
<keyword evidence="5" id="KW-0547">Nucleotide-binding</keyword>
<feature type="compositionally biased region" description="Gly residues" evidence="10">
    <location>
        <begin position="620"/>
        <end position="632"/>
    </location>
</feature>
<reference evidence="14 15" key="1">
    <citation type="submission" date="2016-12" db="EMBL/GenBank/DDBJ databases">
        <title>Draft genome of Tersicoccus phoenicis 1P05MA.</title>
        <authorList>
            <person name="Nakajima Y."/>
            <person name="Yoshizawa S."/>
            <person name="Nakamura K."/>
            <person name="Ogura Y."/>
            <person name="Hayashi T."/>
            <person name="Kogure K."/>
        </authorList>
    </citation>
    <scope>NUCLEOTIDE SEQUENCE [LARGE SCALE GENOMIC DNA]</scope>
    <source>
        <strain evidence="14 15">1p05MA</strain>
    </source>
</reference>
<dbReference type="GO" id="GO:0005524">
    <property type="term" value="F:ATP binding"/>
    <property type="evidence" value="ECO:0007669"/>
    <property type="project" value="UniProtKB-KW"/>
</dbReference>
<keyword evidence="6" id="KW-0418">Kinase</keyword>
<dbReference type="InterPro" id="IPR008271">
    <property type="entry name" value="Ser/Thr_kinase_AS"/>
</dbReference>
<keyword evidence="11" id="KW-0472">Membrane</keyword>
<dbReference type="InterPro" id="IPR011009">
    <property type="entry name" value="Kinase-like_dom_sf"/>
</dbReference>
<dbReference type="GO" id="GO:0045717">
    <property type="term" value="P:negative regulation of fatty acid biosynthetic process"/>
    <property type="evidence" value="ECO:0007669"/>
    <property type="project" value="UniProtKB-ARBA"/>
</dbReference>
<keyword evidence="2" id="KW-0723">Serine/threonine-protein kinase</keyword>
<dbReference type="Gene3D" id="3.30.200.20">
    <property type="entry name" value="Phosphorylase Kinase, domain 1"/>
    <property type="match status" value="1"/>
</dbReference>
<proteinExistence type="predicted"/>
<comment type="catalytic activity">
    <reaction evidence="8">
        <text>L-threonyl-[protein] + ATP = O-phospho-L-threonyl-[protein] + ADP + H(+)</text>
        <dbReference type="Rhea" id="RHEA:46608"/>
        <dbReference type="Rhea" id="RHEA-COMP:11060"/>
        <dbReference type="Rhea" id="RHEA-COMP:11605"/>
        <dbReference type="ChEBI" id="CHEBI:15378"/>
        <dbReference type="ChEBI" id="CHEBI:30013"/>
        <dbReference type="ChEBI" id="CHEBI:30616"/>
        <dbReference type="ChEBI" id="CHEBI:61977"/>
        <dbReference type="ChEBI" id="CHEBI:456216"/>
        <dbReference type="EC" id="2.7.11.1"/>
    </reaction>
</comment>
<dbReference type="SMART" id="SM00740">
    <property type="entry name" value="PASTA"/>
    <property type="match status" value="2"/>
</dbReference>
<keyword evidence="3" id="KW-0808">Transferase</keyword>
<evidence type="ECO:0000256" key="4">
    <source>
        <dbReference type="ARBA" id="ARBA00022737"/>
    </source>
</evidence>
<dbReference type="AlphaFoldDB" id="A0A1R1L744"/>
<dbReference type="STRING" id="554083.BKD30_13510"/>
<accession>A0A1R1L744</accession>
<evidence type="ECO:0000256" key="9">
    <source>
        <dbReference type="ARBA" id="ARBA00048679"/>
    </source>
</evidence>
<name>A0A1R1L744_9MICC</name>
<comment type="caution">
    <text evidence="14">The sequence shown here is derived from an EMBL/GenBank/DDBJ whole genome shotgun (WGS) entry which is preliminary data.</text>
</comment>
<evidence type="ECO:0000256" key="5">
    <source>
        <dbReference type="ARBA" id="ARBA00022741"/>
    </source>
</evidence>
<feature type="domain" description="PASTA" evidence="13">
    <location>
        <begin position="513"/>
        <end position="573"/>
    </location>
</feature>
<keyword evidence="11" id="KW-1133">Transmembrane helix</keyword>
<gene>
    <name evidence="14" type="ORF">BKD30_13510</name>
</gene>
<dbReference type="InterPro" id="IPR000719">
    <property type="entry name" value="Prot_kinase_dom"/>
</dbReference>
<dbReference type="CDD" id="cd06577">
    <property type="entry name" value="PASTA_pknB"/>
    <property type="match status" value="2"/>
</dbReference>
<evidence type="ECO:0000259" key="12">
    <source>
        <dbReference type="PROSITE" id="PS50011"/>
    </source>
</evidence>
<evidence type="ECO:0000256" key="2">
    <source>
        <dbReference type="ARBA" id="ARBA00022527"/>
    </source>
</evidence>
<evidence type="ECO:0000259" key="13">
    <source>
        <dbReference type="PROSITE" id="PS51178"/>
    </source>
</evidence>
<evidence type="ECO:0000256" key="1">
    <source>
        <dbReference type="ARBA" id="ARBA00012513"/>
    </source>
</evidence>
<dbReference type="Gene3D" id="3.30.10.20">
    <property type="match status" value="2"/>
</dbReference>
<feature type="region of interest" description="Disordered" evidence="10">
    <location>
        <begin position="339"/>
        <end position="368"/>
    </location>
</feature>
<comment type="catalytic activity">
    <reaction evidence="9">
        <text>L-seryl-[protein] + ATP = O-phospho-L-seryl-[protein] + ADP + H(+)</text>
        <dbReference type="Rhea" id="RHEA:17989"/>
        <dbReference type="Rhea" id="RHEA-COMP:9863"/>
        <dbReference type="Rhea" id="RHEA-COMP:11604"/>
        <dbReference type="ChEBI" id="CHEBI:15378"/>
        <dbReference type="ChEBI" id="CHEBI:29999"/>
        <dbReference type="ChEBI" id="CHEBI:30616"/>
        <dbReference type="ChEBI" id="CHEBI:83421"/>
        <dbReference type="ChEBI" id="CHEBI:456216"/>
        <dbReference type="EC" id="2.7.11.1"/>
    </reaction>
</comment>
<dbReference type="EMBL" id="MRDE01000076">
    <property type="protein sequence ID" value="OMH23347.1"/>
    <property type="molecule type" value="Genomic_DNA"/>
</dbReference>
<dbReference type="Pfam" id="PF03793">
    <property type="entry name" value="PASTA"/>
    <property type="match status" value="2"/>
</dbReference>
<dbReference type="Proteomes" id="UP000187085">
    <property type="component" value="Unassembled WGS sequence"/>
</dbReference>
<keyword evidence="7" id="KW-0067">ATP-binding</keyword>
<keyword evidence="4" id="KW-0677">Repeat</keyword>
<dbReference type="SMART" id="SM00220">
    <property type="entry name" value="S_TKc"/>
    <property type="match status" value="1"/>
</dbReference>
<dbReference type="GO" id="GO:0004674">
    <property type="term" value="F:protein serine/threonine kinase activity"/>
    <property type="evidence" value="ECO:0007669"/>
    <property type="project" value="UniProtKB-KW"/>
</dbReference>
<dbReference type="PANTHER" id="PTHR43289:SF6">
    <property type="entry name" value="SERINE_THREONINE-PROTEIN KINASE NEKL-3"/>
    <property type="match status" value="1"/>
</dbReference>
<feature type="compositionally biased region" description="Basic and acidic residues" evidence="10">
    <location>
        <begin position="350"/>
        <end position="363"/>
    </location>
</feature>
<evidence type="ECO:0000313" key="15">
    <source>
        <dbReference type="Proteomes" id="UP000187085"/>
    </source>
</evidence>
<organism evidence="14 15">
    <name type="scientific">Tersicoccus phoenicis</name>
    <dbReference type="NCBI Taxonomy" id="554083"/>
    <lineage>
        <taxon>Bacteria</taxon>
        <taxon>Bacillati</taxon>
        <taxon>Actinomycetota</taxon>
        <taxon>Actinomycetes</taxon>
        <taxon>Micrococcales</taxon>
        <taxon>Micrococcaceae</taxon>
        <taxon>Tersicoccus</taxon>
    </lineage>
</organism>
<dbReference type="SUPFAM" id="SSF56112">
    <property type="entry name" value="Protein kinase-like (PK-like)"/>
    <property type="match status" value="1"/>
</dbReference>
<evidence type="ECO:0000313" key="14">
    <source>
        <dbReference type="EMBL" id="OMH23347.1"/>
    </source>
</evidence>
<dbReference type="FunFam" id="1.10.510.10:FF:000021">
    <property type="entry name" value="Serine/threonine protein kinase"/>
    <property type="match status" value="1"/>
</dbReference>
<dbReference type="Pfam" id="PF00069">
    <property type="entry name" value="Pkinase"/>
    <property type="match status" value="1"/>
</dbReference>
<evidence type="ECO:0000256" key="7">
    <source>
        <dbReference type="ARBA" id="ARBA00022840"/>
    </source>
</evidence>
<dbReference type="PANTHER" id="PTHR43289">
    <property type="entry name" value="MITOGEN-ACTIVATED PROTEIN KINASE KINASE KINASE 20-RELATED"/>
    <property type="match status" value="1"/>
</dbReference>
<dbReference type="CDD" id="cd14014">
    <property type="entry name" value="STKc_PknB_like"/>
    <property type="match status" value="1"/>
</dbReference>
<dbReference type="EC" id="2.7.11.1" evidence="1"/>
<feature type="region of interest" description="Disordered" evidence="10">
    <location>
        <begin position="554"/>
        <end position="668"/>
    </location>
</feature>
<dbReference type="RefSeq" id="WP_076705376.1">
    <property type="nucleotide sequence ID" value="NZ_MRDE01000076.1"/>
</dbReference>
<dbReference type="PROSITE" id="PS00108">
    <property type="entry name" value="PROTEIN_KINASE_ST"/>
    <property type="match status" value="1"/>
</dbReference>
<dbReference type="FunFam" id="3.30.200.20:FF:000035">
    <property type="entry name" value="Serine/threonine protein kinase Stk1"/>
    <property type="match status" value="1"/>
</dbReference>
<dbReference type="OrthoDB" id="9762169at2"/>
<feature type="compositionally biased region" description="Pro residues" evidence="10">
    <location>
        <begin position="580"/>
        <end position="592"/>
    </location>
</feature>
<dbReference type="PROSITE" id="PS51178">
    <property type="entry name" value="PASTA"/>
    <property type="match status" value="2"/>
</dbReference>
<feature type="transmembrane region" description="Helical" evidence="11">
    <location>
        <begin position="372"/>
        <end position="392"/>
    </location>
</feature>
<evidence type="ECO:0000256" key="8">
    <source>
        <dbReference type="ARBA" id="ARBA00047899"/>
    </source>
</evidence>
<evidence type="ECO:0000256" key="3">
    <source>
        <dbReference type="ARBA" id="ARBA00022679"/>
    </source>
</evidence>
<keyword evidence="11" id="KW-0812">Transmembrane</keyword>
<feature type="domain" description="PASTA" evidence="13">
    <location>
        <begin position="443"/>
        <end position="507"/>
    </location>
</feature>
<feature type="domain" description="Protein kinase" evidence="12">
    <location>
        <begin position="13"/>
        <end position="269"/>
    </location>
</feature>
<feature type="region of interest" description="Disordered" evidence="10">
    <location>
        <begin position="298"/>
        <end position="323"/>
    </location>
</feature>
<sequence>MRPTGGITLGDRYDLTDRIAIGGMGEVWKARDKVLGRIVAIKILKEEYTGDPGFLERFRAEARHTALLNHPGVANVFDYGEEEGSAYLVMEFVPGQPLSTIIERERVLSPDRALTIVGQSARALSAAHAKGLVHRDVKPGNLMITPDNRVKVTDFGIARLADQVPLTATGQVMGTAQYLSPEQATGQTATGSSDIYSLGVIGYELVSGHRPFTGESQIAIALAQVNDDPPPLDASIPAPVRALLMSMLSKDPKQRPASASALAAAVDAIRAGKYDDALRAVPTLAAFGLGGGAATGRTEAIRRPATSRTTAVSTGSSTAPHTASLPVAGAAAAGAAGASASRSADGDAGGADRRWEDQQDAARNRRRSRSPWTWPLVALIVLLLLILVATLAGNGLFGGARTPAPATTVTVPSNGSSSSSPPSTPSSTAASSPTPSTTSSTPNTVDVRAAAYEGRPFRDVRAELETLGLQVRENPQPSDTVAANTVTGLDPTGPLLVGSTITVTYSTGPAQVTVPGDLVGKTRAQAQAALQALGLAYREEIVAGDQPAGTVVQVPESGRAVDPGSSVTVRVSRGPTATPSAPPPPSPSPSPSPSTSSPSATAPSSSPSTGPSSPSANGNGSPGRGKGKGNGNAGAVDGTTPGSAPTVVATAPSSALAPRAQSAGNGRR</sequence>
<feature type="region of interest" description="Disordered" evidence="10">
    <location>
        <begin position="408"/>
        <end position="444"/>
    </location>
</feature>
<dbReference type="PROSITE" id="PS50011">
    <property type="entry name" value="PROTEIN_KINASE_DOM"/>
    <property type="match status" value="1"/>
</dbReference>
<evidence type="ECO:0000256" key="11">
    <source>
        <dbReference type="SAM" id="Phobius"/>
    </source>
</evidence>
<protein>
    <recommendedName>
        <fullName evidence="1">non-specific serine/threonine protein kinase</fullName>
        <ecNumber evidence="1">2.7.11.1</ecNumber>
    </recommendedName>
</protein>
<evidence type="ECO:0000256" key="10">
    <source>
        <dbReference type="SAM" id="MobiDB-lite"/>
    </source>
</evidence>
<evidence type="ECO:0000256" key="6">
    <source>
        <dbReference type="ARBA" id="ARBA00022777"/>
    </source>
</evidence>
<dbReference type="Gene3D" id="1.10.510.10">
    <property type="entry name" value="Transferase(Phosphotransferase) domain 1"/>
    <property type="match status" value="1"/>
</dbReference>
<feature type="compositionally biased region" description="Polar residues" evidence="10">
    <location>
        <begin position="306"/>
        <end position="321"/>
    </location>
</feature>